<proteinExistence type="predicted"/>
<feature type="compositionally biased region" description="Basic and acidic residues" evidence="1">
    <location>
        <begin position="10"/>
        <end position="24"/>
    </location>
</feature>
<feature type="compositionally biased region" description="Basic and acidic residues" evidence="1">
    <location>
        <begin position="165"/>
        <end position="178"/>
    </location>
</feature>
<organism evidence="2 3">
    <name type="scientific">Candolleomyces eurysporus</name>
    <dbReference type="NCBI Taxonomy" id="2828524"/>
    <lineage>
        <taxon>Eukaryota</taxon>
        <taxon>Fungi</taxon>
        <taxon>Dikarya</taxon>
        <taxon>Basidiomycota</taxon>
        <taxon>Agaricomycotina</taxon>
        <taxon>Agaricomycetes</taxon>
        <taxon>Agaricomycetidae</taxon>
        <taxon>Agaricales</taxon>
        <taxon>Agaricineae</taxon>
        <taxon>Psathyrellaceae</taxon>
        <taxon>Candolleomyces</taxon>
    </lineage>
</organism>
<feature type="region of interest" description="Disordered" evidence="1">
    <location>
        <begin position="127"/>
        <end position="261"/>
    </location>
</feature>
<accession>A0A9W8IWU4</accession>
<evidence type="ECO:0000313" key="2">
    <source>
        <dbReference type="EMBL" id="KAJ2924361.1"/>
    </source>
</evidence>
<evidence type="ECO:0000313" key="3">
    <source>
        <dbReference type="Proteomes" id="UP001140091"/>
    </source>
</evidence>
<dbReference type="PANTHER" id="PTHR34117:SF1">
    <property type="entry name" value="STYLE CELL-CYCLE INHIBITOR 1"/>
    <property type="match status" value="1"/>
</dbReference>
<dbReference type="PANTHER" id="PTHR34117">
    <property type="entry name" value="STYLE CELL-CYCLE INHIBITOR 1"/>
    <property type="match status" value="1"/>
</dbReference>
<gene>
    <name evidence="2" type="ORF">H1R20_g12741</name>
</gene>
<dbReference type="InterPro" id="IPR044688">
    <property type="entry name" value="SCI-1-like"/>
</dbReference>
<evidence type="ECO:0000256" key="1">
    <source>
        <dbReference type="SAM" id="MobiDB-lite"/>
    </source>
</evidence>
<dbReference type="OrthoDB" id="2139939at2759"/>
<feature type="compositionally biased region" description="Basic and acidic residues" evidence="1">
    <location>
        <begin position="248"/>
        <end position="261"/>
    </location>
</feature>
<comment type="caution">
    <text evidence="2">The sequence shown here is derived from an EMBL/GenBank/DDBJ whole genome shotgun (WGS) entry which is preliminary data.</text>
</comment>
<dbReference type="EMBL" id="JANBPK010001227">
    <property type="protein sequence ID" value="KAJ2924361.1"/>
    <property type="molecule type" value="Genomic_DNA"/>
</dbReference>
<feature type="non-terminal residue" evidence="2">
    <location>
        <position position="1"/>
    </location>
</feature>
<feature type="compositionally biased region" description="Low complexity" evidence="1">
    <location>
        <begin position="140"/>
        <end position="151"/>
    </location>
</feature>
<sequence length="295" mass="33761">MPSHRHRSRDRSDERRSRSPERQVELPSGASPLTERDYFQKSDEFRLWLKEEKSKYFDELSGERARSYFRKFVKAWNRGKLSSKFYRGLDPGTLSATSNTSYKWAFASKSNADTSAIRATREAVGAATYGRAVRDDESSPEPSSSRPSGSRIQGPTLPSVSDITLAKELEAEQEAEARKYKRKRDKLEAKERIEDMVGPRPVGREAMLEKKRAKRENDRAFRERGDDGLEADESTLLGGGDSFQAQIARRDAGKQRYEAKRSEEVAAMQERVTARREKEKATMDMFQQLAKQRFG</sequence>
<feature type="region of interest" description="Disordered" evidence="1">
    <location>
        <begin position="1"/>
        <end position="34"/>
    </location>
</feature>
<dbReference type="AlphaFoldDB" id="A0A9W8IWU4"/>
<keyword evidence="3" id="KW-1185">Reference proteome</keyword>
<reference evidence="2" key="1">
    <citation type="submission" date="2022-06" db="EMBL/GenBank/DDBJ databases">
        <title>Genome Sequence of Candolleomyces eurysporus.</title>
        <authorList>
            <person name="Buettner E."/>
        </authorList>
    </citation>
    <scope>NUCLEOTIDE SEQUENCE</scope>
    <source>
        <strain evidence="2">VTCC 930004</strain>
    </source>
</reference>
<name>A0A9W8IWU4_9AGAR</name>
<feature type="compositionally biased region" description="Basic and acidic residues" evidence="1">
    <location>
        <begin position="185"/>
        <end position="227"/>
    </location>
</feature>
<dbReference type="Proteomes" id="UP001140091">
    <property type="component" value="Unassembled WGS sequence"/>
</dbReference>
<protein>
    <submittedName>
        <fullName evidence="2">Uncharacterized protein</fullName>
    </submittedName>
</protein>